<name>A0A940DPR6_9BACT</name>
<protein>
    <submittedName>
        <fullName evidence="2">Uncharacterized protein</fullName>
    </submittedName>
</protein>
<reference evidence="2" key="2">
    <citation type="journal article" date="2021" name="PeerJ">
        <title>Extensive microbial diversity within the chicken gut microbiome revealed by metagenomics and culture.</title>
        <authorList>
            <person name="Gilroy R."/>
            <person name="Ravi A."/>
            <person name="Getino M."/>
            <person name="Pursley I."/>
            <person name="Horton D.L."/>
            <person name="Alikhan N.F."/>
            <person name="Baker D."/>
            <person name="Gharbi K."/>
            <person name="Hall N."/>
            <person name="Watson M."/>
            <person name="Adriaenssens E.M."/>
            <person name="Foster-Nyarko E."/>
            <person name="Jarju S."/>
            <person name="Secka A."/>
            <person name="Antonio M."/>
            <person name="Oren A."/>
            <person name="Chaudhuri R.R."/>
            <person name="La Ragione R."/>
            <person name="Hildebrand F."/>
            <person name="Pallen M.J."/>
        </authorList>
    </citation>
    <scope>NUCLEOTIDE SEQUENCE</scope>
    <source>
        <strain evidence="2">G3-8215</strain>
    </source>
</reference>
<accession>A0A940DPR6</accession>
<comment type="caution">
    <text evidence="2">The sequence shown here is derived from an EMBL/GenBank/DDBJ whole genome shotgun (WGS) entry which is preliminary data.</text>
</comment>
<dbReference type="Proteomes" id="UP000725002">
    <property type="component" value="Unassembled WGS sequence"/>
</dbReference>
<reference evidence="2" key="1">
    <citation type="submission" date="2020-10" db="EMBL/GenBank/DDBJ databases">
        <authorList>
            <person name="Gilroy R."/>
        </authorList>
    </citation>
    <scope>NUCLEOTIDE SEQUENCE</scope>
    <source>
        <strain evidence="2">G3-8215</strain>
    </source>
</reference>
<gene>
    <name evidence="2" type="ORF">IAB75_01430</name>
</gene>
<organism evidence="2 3">
    <name type="scientific">Candidatus Cryptobacteroides avicola</name>
    <dbReference type="NCBI Taxonomy" id="2840757"/>
    <lineage>
        <taxon>Bacteria</taxon>
        <taxon>Pseudomonadati</taxon>
        <taxon>Bacteroidota</taxon>
        <taxon>Bacteroidia</taxon>
        <taxon>Bacteroidales</taxon>
        <taxon>Candidatus Cryptobacteroides</taxon>
    </lineage>
</organism>
<feature type="region of interest" description="Disordered" evidence="1">
    <location>
        <begin position="63"/>
        <end position="120"/>
    </location>
</feature>
<dbReference type="EMBL" id="JADILV010000009">
    <property type="protein sequence ID" value="MBO8482772.1"/>
    <property type="molecule type" value="Genomic_DNA"/>
</dbReference>
<dbReference type="AlphaFoldDB" id="A0A940DPR6"/>
<evidence type="ECO:0000313" key="3">
    <source>
        <dbReference type="Proteomes" id="UP000725002"/>
    </source>
</evidence>
<evidence type="ECO:0000313" key="2">
    <source>
        <dbReference type="EMBL" id="MBO8482772.1"/>
    </source>
</evidence>
<proteinExistence type="predicted"/>
<sequence>MALYIKANPKVARFLNLDNDRNVVKDGNYLLWQADMLAFGRLTDLPQILIQIGAIALRAHEAREEQDGTVSRELPVAADPRFVIESGPAPEHEDDPMTDIEIPEQEESSADEAENMEEMS</sequence>
<feature type="compositionally biased region" description="Acidic residues" evidence="1">
    <location>
        <begin position="92"/>
        <end position="120"/>
    </location>
</feature>
<evidence type="ECO:0000256" key="1">
    <source>
        <dbReference type="SAM" id="MobiDB-lite"/>
    </source>
</evidence>